<protein>
    <submittedName>
        <fullName evidence="2">Uncharacterized protein</fullName>
    </submittedName>
</protein>
<comment type="caution">
    <text evidence="2">The sequence shown here is derived from an EMBL/GenBank/DDBJ whole genome shotgun (WGS) entry which is preliminary data.</text>
</comment>
<feature type="transmembrane region" description="Helical" evidence="1">
    <location>
        <begin position="102"/>
        <end position="126"/>
    </location>
</feature>
<keyword evidence="1" id="KW-0812">Transmembrane</keyword>
<dbReference type="Proteomes" id="UP000785679">
    <property type="component" value="Unassembled WGS sequence"/>
</dbReference>
<sequence>MTQLINQEIPLIPAIFELLQVLSIFGQFTYPLLLAIGVLVDFVTDPTTTLANLAPSELYDATFGSTYFMILLMGFQLPNFLTDAIMLIETYGIIGINKTDSLVQSFIQIFSLMILIVPLAQLIFLFANGGIDTTYTFANFTYLPTFWSIGMFLLIASDLAAPLFYTLKVFTYGVTL</sequence>
<keyword evidence="1" id="KW-0472">Membrane</keyword>
<keyword evidence="1" id="KW-1133">Transmembrane helix</keyword>
<dbReference type="EMBL" id="RRYP01015613">
    <property type="protein sequence ID" value="TNV75429.1"/>
    <property type="molecule type" value="Genomic_DNA"/>
</dbReference>
<name>A0A8J8NIS6_HALGN</name>
<evidence type="ECO:0000313" key="2">
    <source>
        <dbReference type="EMBL" id="TNV75429.1"/>
    </source>
</evidence>
<reference evidence="2" key="1">
    <citation type="submission" date="2019-06" db="EMBL/GenBank/DDBJ databases">
        <authorList>
            <person name="Zheng W."/>
        </authorList>
    </citation>
    <scope>NUCLEOTIDE SEQUENCE</scope>
    <source>
        <strain evidence="2">QDHG01</strain>
    </source>
</reference>
<evidence type="ECO:0000256" key="1">
    <source>
        <dbReference type="SAM" id="Phobius"/>
    </source>
</evidence>
<evidence type="ECO:0000313" key="3">
    <source>
        <dbReference type="Proteomes" id="UP000785679"/>
    </source>
</evidence>
<gene>
    <name evidence="2" type="ORF">FGO68_gene3557</name>
</gene>
<organism evidence="2 3">
    <name type="scientific">Halteria grandinella</name>
    <dbReference type="NCBI Taxonomy" id="5974"/>
    <lineage>
        <taxon>Eukaryota</taxon>
        <taxon>Sar</taxon>
        <taxon>Alveolata</taxon>
        <taxon>Ciliophora</taxon>
        <taxon>Intramacronucleata</taxon>
        <taxon>Spirotrichea</taxon>
        <taxon>Stichotrichia</taxon>
        <taxon>Sporadotrichida</taxon>
        <taxon>Halteriidae</taxon>
        <taxon>Halteria</taxon>
    </lineage>
</organism>
<feature type="transmembrane region" description="Helical" evidence="1">
    <location>
        <begin position="21"/>
        <end position="43"/>
    </location>
</feature>
<feature type="transmembrane region" description="Helical" evidence="1">
    <location>
        <begin position="63"/>
        <end position="81"/>
    </location>
</feature>
<proteinExistence type="predicted"/>
<feature type="transmembrane region" description="Helical" evidence="1">
    <location>
        <begin position="146"/>
        <end position="167"/>
    </location>
</feature>
<keyword evidence="3" id="KW-1185">Reference proteome</keyword>
<accession>A0A8J8NIS6</accession>
<dbReference type="AlphaFoldDB" id="A0A8J8NIS6"/>